<reference evidence="2 3" key="1">
    <citation type="submission" date="2024-06" db="EMBL/GenBank/DDBJ databases">
        <title>The Natural Products Discovery Center: Release of the First 8490 Sequenced Strains for Exploring Actinobacteria Biosynthetic Diversity.</title>
        <authorList>
            <person name="Kalkreuter E."/>
            <person name="Kautsar S.A."/>
            <person name="Yang D."/>
            <person name="Bader C.D."/>
            <person name="Teijaro C.N."/>
            <person name="Fluegel L."/>
            <person name="Davis C.M."/>
            <person name="Simpson J.R."/>
            <person name="Lauterbach L."/>
            <person name="Steele A.D."/>
            <person name="Gui C."/>
            <person name="Meng S."/>
            <person name="Li G."/>
            <person name="Viehrig K."/>
            <person name="Ye F."/>
            <person name="Su P."/>
            <person name="Kiefer A.F."/>
            <person name="Nichols A."/>
            <person name="Cepeda A.J."/>
            <person name="Yan W."/>
            <person name="Fan B."/>
            <person name="Jiang Y."/>
            <person name="Adhikari A."/>
            <person name="Zheng C.-J."/>
            <person name="Schuster L."/>
            <person name="Cowan T.M."/>
            <person name="Smanski M.J."/>
            <person name="Chevrette M.G."/>
            <person name="De Carvalho L.P.S."/>
            <person name="Shen B."/>
        </authorList>
    </citation>
    <scope>NUCLEOTIDE SEQUENCE [LARGE SCALE GENOMIC DNA]</scope>
    <source>
        <strain evidence="2 3">NPDC000837</strain>
    </source>
</reference>
<sequence>MNTVIDPPGANGESLQEGHAAHLEQTLLQAHALIESTVSLYRRQPVDHLAADPTDVALLDSALVQLIGPVRHSLSVAMTRPGDFSDRVLRLLTRVGPEVAVRVLCTPEAAEASLASLRRLPETRLEVRVSERELREVVVVDGAGALVRSAGGGDGQQATVVNDAAAVRALELLFAGTWSRGRKLADHLGLSPRLRSDLTRKILERLRAGHTDDVAARDLSVSLRTYRRHVAEIMRELDANSRFQAGVRAVELGLLAE</sequence>
<comment type="caution">
    <text evidence="2">The sequence shown here is derived from an EMBL/GenBank/DDBJ whole genome shotgun (WGS) entry which is preliminary data.</text>
</comment>
<name>A0ABV1V5C9_9ACTN</name>
<dbReference type="Gene3D" id="1.10.10.10">
    <property type="entry name" value="Winged helix-like DNA-binding domain superfamily/Winged helix DNA-binding domain"/>
    <property type="match status" value="1"/>
</dbReference>
<dbReference type="Proteomes" id="UP001445472">
    <property type="component" value="Unassembled WGS sequence"/>
</dbReference>
<feature type="domain" description="HTH luxR-type" evidence="1">
    <location>
        <begin position="195"/>
        <end position="249"/>
    </location>
</feature>
<proteinExistence type="predicted"/>
<protein>
    <submittedName>
        <fullName evidence="2">Response regulator transcription factor</fullName>
    </submittedName>
</protein>
<dbReference type="InterPro" id="IPR036388">
    <property type="entry name" value="WH-like_DNA-bd_sf"/>
</dbReference>
<dbReference type="InterPro" id="IPR016032">
    <property type="entry name" value="Sig_transdc_resp-reg_C-effctor"/>
</dbReference>
<accession>A0ABV1V5C9</accession>
<evidence type="ECO:0000313" key="2">
    <source>
        <dbReference type="EMBL" id="MER6618241.1"/>
    </source>
</evidence>
<dbReference type="SUPFAM" id="SSF46894">
    <property type="entry name" value="C-terminal effector domain of the bipartite response regulators"/>
    <property type="match status" value="1"/>
</dbReference>
<organism evidence="2 3">
    <name type="scientific">Streptomyces xantholiticus</name>
    <dbReference type="NCBI Taxonomy" id="68285"/>
    <lineage>
        <taxon>Bacteria</taxon>
        <taxon>Bacillati</taxon>
        <taxon>Actinomycetota</taxon>
        <taxon>Actinomycetes</taxon>
        <taxon>Kitasatosporales</taxon>
        <taxon>Streptomycetaceae</taxon>
        <taxon>Streptomyces</taxon>
    </lineage>
</organism>
<keyword evidence="3" id="KW-1185">Reference proteome</keyword>
<dbReference type="EMBL" id="JBEPBX010000054">
    <property type="protein sequence ID" value="MER6618241.1"/>
    <property type="molecule type" value="Genomic_DNA"/>
</dbReference>
<evidence type="ECO:0000259" key="1">
    <source>
        <dbReference type="SMART" id="SM00421"/>
    </source>
</evidence>
<dbReference type="InterPro" id="IPR000792">
    <property type="entry name" value="Tscrpt_reg_LuxR_C"/>
</dbReference>
<gene>
    <name evidence="2" type="ORF">ABT276_34060</name>
</gene>
<evidence type="ECO:0000313" key="3">
    <source>
        <dbReference type="Proteomes" id="UP001445472"/>
    </source>
</evidence>
<dbReference type="SMART" id="SM00421">
    <property type="entry name" value="HTH_LUXR"/>
    <property type="match status" value="1"/>
</dbReference>
<dbReference type="RefSeq" id="WP_100109521.1">
    <property type="nucleotide sequence ID" value="NZ_JBEPBX010000054.1"/>
</dbReference>